<evidence type="ECO:0000256" key="1">
    <source>
        <dbReference type="SAM" id="SignalP"/>
    </source>
</evidence>
<keyword evidence="3" id="KW-1185">Reference proteome</keyword>
<dbReference type="RefSeq" id="WP_034573013.1">
    <property type="nucleotide sequence ID" value="NZ_JQBS01000024.1"/>
</dbReference>
<dbReference type="AlphaFoldDB" id="A0A0R2HVC9"/>
<accession>A0A0R2HVC9</accession>
<evidence type="ECO:0000313" key="2">
    <source>
        <dbReference type="EMBL" id="KRN56649.1"/>
    </source>
</evidence>
<dbReference type="EMBL" id="JQBS01000024">
    <property type="protein sequence ID" value="KRN56649.1"/>
    <property type="molecule type" value="Genomic_DNA"/>
</dbReference>
<evidence type="ECO:0000313" key="3">
    <source>
        <dbReference type="Proteomes" id="UP000051658"/>
    </source>
</evidence>
<organism evidence="2 3">
    <name type="scientific">Carnobacterium divergens DSM 20623</name>
    <dbReference type="NCBI Taxonomy" id="1449336"/>
    <lineage>
        <taxon>Bacteria</taxon>
        <taxon>Bacillati</taxon>
        <taxon>Bacillota</taxon>
        <taxon>Bacilli</taxon>
        <taxon>Lactobacillales</taxon>
        <taxon>Carnobacteriaceae</taxon>
        <taxon>Carnobacterium</taxon>
    </lineage>
</organism>
<reference evidence="2 3" key="1">
    <citation type="journal article" date="2015" name="Genome Announc.">
        <title>Expanding the biotechnology potential of lactobacilli through comparative genomics of 213 strains and associated genera.</title>
        <authorList>
            <person name="Sun Z."/>
            <person name="Harris H.M."/>
            <person name="McCann A."/>
            <person name="Guo C."/>
            <person name="Argimon S."/>
            <person name="Zhang W."/>
            <person name="Yang X."/>
            <person name="Jeffery I.B."/>
            <person name="Cooney J.C."/>
            <person name="Kagawa T.F."/>
            <person name="Liu W."/>
            <person name="Song Y."/>
            <person name="Salvetti E."/>
            <person name="Wrobel A."/>
            <person name="Rasinkangas P."/>
            <person name="Parkhill J."/>
            <person name="Rea M.C."/>
            <person name="O'Sullivan O."/>
            <person name="Ritari J."/>
            <person name="Douillard F.P."/>
            <person name="Paul Ross R."/>
            <person name="Yang R."/>
            <person name="Briner A.E."/>
            <person name="Felis G.E."/>
            <person name="de Vos W.M."/>
            <person name="Barrangou R."/>
            <person name="Klaenhammer T.R."/>
            <person name="Caufield P.W."/>
            <person name="Cui Y."/>
            <person name="Zhang H."/>
            <person name="O'Toole P.W."/>
        </authorList>
    </citation>
    <scope>NUCLEOTIDE SEQUENCE [LARGE SCALE GENOMIC DNA]</scope>
    <source>
        <strain evidence="2 3">DSM 20623</strain>
    </source>
</reference>
<comment type="caution">
    <text evidence="2">The sequence shown here is derived from an EMBL/GenBank/DDBJ whole genome shotgun (WGS) entry which is preliminary data.</text>
</comment>
<keyword evidence="1" id="KW-0732">Signal</keyword>
<feature type="chain" id="PRO_5039712604" evidence="1">
    <location>
        <begin position="29"/>
        <end position="421"/>
    </location>
</feature>
<protein>
    <submittedName>
        <fullName evidence="2">Uncharacterized protein</fullName>
    </submittedName>
</protein>
<name>A0A0R2HVC9_CARDV</name>
<dbReference type="Proteomes" id="UP000051658">
    <property type="component" value="Unassembled WGS sequence"/>
</dbReference>
<dbReference type="InterPro" id="IPR046776">
    <property type="entry name" value="Pectate_lyase_5"/>
</dbReference>
<feature type="signal peptide" evidence="1">
    <location>
        <begin position="1"/>
        <end position="28"/>
    </location>
</feature>
<dbReference type="Pfam" id="PF20585">
    <property type="entry name" value="Pectate_lyase_5"/>
    <property type="match status" value="1"/>
</dbReference>
<gene>
    <name evidence="2" type="ORF">IV74_GL000897</name>
</gene>
<dbReference type="PATRIC" id="fig|1449336.4.peg.917"/>
<dbReference type="GeneID" id="89589974"/>
<proteinExistence type="predicted"/>
<sequence length="421" mass="44606">MKKIHLRKGFTKVALIAMLATTAGAVLAQQAAQAEGVATEEVVKVEGATVVTNFAELKAALKNASVTAIEVADNIEFTGAITGVPMRDIQMYSNPGVTINLNKYYISAAISSKNSATFTLTGADVSVTKRSLGTFFKGCLGWDFVSKDNVFNGETFVQLDKGTLTFEGENSFDTEDEIGWVKNVVFAENSKVTGVASNSVHDRAAFKFKVADGQAIVKNGAVVDLEVKNKLHPVFGGYINKIMVEDNASVKIVAEGPVATMTKSLKGEVAEINAGSKAVVDFQSTSATKQTLTLPKGGSQVNLSRGATFNVVGAAKTGVISSATDTAFNIDRSKSVVIENTNLAAPLFTKTSLKTTVAIDKPSRVRVYDRQGAVQTTWNIKGSSFSVNKGATASVDSSNADFVANLKMQDYSKFELLSATN</sequence>